<reference evidence="1 2" key="1">
    <citation type="submission" date="2024-11" db="EMBL/GenBank/DDBJ databases">
        <title>Chromosome-level genome assembly of the freshwater bivalve Anodonta woodiana.</title>
        <authorList>
            <person name="Chen X."/>
        </authorList>
    </citation>
    <scope>NUCLEOTIDE SEQUENCE [LARGE SCALE GENOMIC DNA]</scope>
    <source>
        <strain evidence="1">MN2024</strain>
        <tissue evidence="1">Gills</tissue>
    </source>
</reference>
<accession>A0ABD3UHS8</accession>
<name>A0ABD3UHS8_SINWO</name>
<dbReference type="Proteomes" id="UP001634394">
    <property type="component" value="Unassembled WGS sequence"/>
</dbReference>
<keyword evidence="2" id="KW-1185">Reference proteome</keyword>
<comment type="caution">
    <text evidence="1">The sequence shown here is derived from an EMBL/GenBank/DDBJ whole genome shotgun (WGS) entry which is preliminary data.</text>
</comment>
<organism evidence="1 2">
    <name type="scientific">Sinanodonta woodiana</name>
    <name type="common">Chinese pond mussel</name>
    <name type="synonym">Anodonta woodiana</name>
    <dbReference type="NCBI Taxonomy" id="1069815"/>
    <lineage>
        <taxon>Eukaryota</taxon>
        <taxon>Metazoa</taxon>
        <taxon>Spiralia</taxon>
        <taxon>Lophotrochozoa</taxon>
        <taxon>Mollusca</taxon>
        <taxon>Bivalvia</taxon>
        <taxon>Autobranchia</taxon>
        <taxon>Heteroconchia</taxon>
        <taxon>Palaeoheterodonta</taxon>
        <taxon>Unionida</taxon>
        <taxon>Unionoidea</taxon>
        <taxon>Unionidae</taxon>
        <taxon>Unioninae</taxon>
        <taxon>Sinanodonta</taxon>
    </lineage>
</organism>
<gene>
    <name evidence="1" type="ORF">ACJMK2_018761</name>
</gene>
<proteinExistence type="predicted"/>
<evidence type="ECO:0000313" key="1">
    <source>
        <dbReference type="EMBL" id="KAL3847870.1"/>
    </source>
</evidence>
<dbReference type="EMBL" id="JBJQND010000016">
    <property type="protein sequence ID" value="KAL3847870.1"/>
    <property type="molecule type" value="Genomic_DNA"/>
</dbReference>
<sequence>MLRGRAIEKGCIEPLAQSQRSICRPVKHHAKFRSFGDIDVEDVEQLSNDADSVNLSLQDELNLLLKKRWTTNCSRRALIEECIYCISYLYVRHFKGSLIKCYFSLTA</sequence>
<protein>
    <submittedName>
        <fullName evidence="1">Uncharacterized protein</fullName>
    </submittedName>
</protein>
<evidence type="ECO:0000313" key="2">
    <source>
        <dbReference type="Proteomes" id="UP001634394"/>
    </source>
</evidence>
<dbReference type="AlphaFoldDB" id="A0ABD3UHS8"/>